<evidence type="ECO:0000313" key="16">
    <source>
        <dbReference type="WBParaSite" id="SMUV_0000126501-mRNA-1"/>
    </source>
</evidence>
<feature type="coiled-coil region" evidence="11">
    <location>
        <begin position="415"/>
        <end position="442"/>
    </location>
</feature>
<dbReference type="Pfam" id="PF07714">
    <property type="entry name" value="PK_Tyr_Ser-Thr"/>
    <property type="match status" value="1"/>
</dbReference>
<dbReference type="SUPFAM" id="SSF53822">
    <property type="entry name" value="Periplasmic binding protein-like I"/>
    <property type="match status" value="1"/>
</dbReference>
<evidence type="ECO:0000259" key="14">
    <source>
        <dbReference type="PROSITE" id="PS50125"/>
    </source>
</evidence>
<dbReference type="GO" id="GO:0004383">
    <property type="term" value="F:guanylate cyclase activity"/>
    <property type="evidence" value="ECO:0007669"/>
    <property type="project" value="UniProtKB-EC"/>
</dbReference>
<evidence type="ECO:0000256" key="4">
    <source>
        <dbReference type="ARBA" id="ARBA00022692"/>
    </source>
</evidence>
<dbReference type="AlphaFoldDB" id="A0A0N5AAT9"/>
<evidence type="ECO:0000256" key="3">
    <source>
        <dbReference type="ARBA" id="ARBA00012202"/>
    </source>
</evidence>
<dbReference type="Gene3D" id="1.10.510.10">
    <property type="entry name" value="Transferase(Phosphotransferase) domain 1"/>
    <property type="match status" value="1"/>
</dbReference>
<dbReference type="Proteomes" id="UP000046393">
    <property type="component" value="Unplaced"/>
</dbReference>
<name>A0A0N5AAT9_9BILA</name>
<proteinExistence type="predicted"/>
<evidence type="ECO:0000256" key="7">
    <source>
        <dbReference type="ARBA" id="ARBA00023136"/>
    </source>
</evidence>
<dbReference type="GO" id="GO:0005524">
    <property type="term" value="F:ATP binding"/>
    <property type="evidence" value="ECO:0007669"/>
    <property type="project" value="InterPro"/>
</dbReference>
<evidence type="ECO:0000256" key="10">
    <source>
        <dbReference type="ARBA" id="ARBA00023293"/>
    </source>
</evidence>
<dbReference type="Pfam" id="PF00211">
    <property type="entry name" value="Guanylate_cyc"/>
    <property type="match status" value="1"/>
</dbReference>
<dbReference type="CDD" id="cd07302">
    <property type="entry name" value="CHD"/>
    <property type="match status" value="1"/>
</dbReference>
<dbReference type="GO" id="GO:0001653">
    <property type="term" value="F:peptide receptor activity"/>
    <property type="evidence" value="ECO:0007669"/>
    <property type="project" value="TreeGrafter"/>
</dbReference>
<dbReference type="InterPro" id="IPR050401">
    <property type="entry name" value="Cyclic_nucleotide_synthase"/>
</dbReference>
<dbReference type="PANTHER" id="PTHR11920:SF501">
    <property type="entry name" value="GUANYLATE CYCLASE 32E"/>
    <property type="match status" value="1"/>
</dbReference>
<accession>A0A0N5AAT9</accession>
<evidence type="ECO:0000256" key="11">
    <source>
        <dbReference type="SAM" id="Coils"/>
    </source>
</evidence>
<dbReference type="InterPro" id="IPR011009">
    <property type="entry name" value="Kinase-like_dom_sf"/>
</dbReference>
<dbReference type="GO" id="GO:0007168">
    <property type="term" value="P:receptor guanylyl cyclase signaling pathway"/>
    <property type="evidence" value="ECO:0007669"/>
    <property type="project" value="TreeGrafter"/>
</dbReference>
<keyword evidence="5" id="KW-0547">Nucleotide-binding</keyword>
<feature type="domain" description="Protein kinase" evidence="13">
    <location>
        <begin position="164"/>
        <end position="416"/>
    </location>
</feature>
<reference evidence="16" key="1">
    <citation type="submission" date="2017-02" db="UniProtKB">
        <authorList>
            <consortium name="WormBaseParasite"/>
        </authorList>
    </citation>
    <scope>IDENTIFICATION</scope>
</reference>
<evidence type="ECO:0000256" key="5">
    <source>
        <dbReference type="ARBA" id="ARBA00022741"/>
    </source>
</evidence>
<dbReference type="SUPFAM" id="SSF56112">
    <property type="entry name" value="Protein kinase-like (PK-like)"/>
    <property type="match status" value="1"/>
</dbReference>
<keyword evidence="6 12" id="KW-1133">Transmembrane helix</keyword>
<dbReference type="EC" id="4.6.1.2" evidence="3"/>
<dbReference type="PANTHER" id="PTHR11920">
    <property type="entry name" value="GUANYLYL CYCLASE"/>
    <property type="match status" value="1"/>
</dbReference>
<dbReference type="Gene3D" id="6.10.250.780">
    <property type="match status" value="1"/>
</dbReference>
<evidence type="ECO:0000256" key="8">
    <source>
        <dbReference type="ARBA" id="ARBA00023180"/>
    </source>
</evidence>
<dbReference type="GO" id="GO:0004672">
    <property type="term" value="F:protein kinase activity"/>
    <property type="evidence" value="ECO:0007669"/>
    <property type="project" value="InterPro"/>
</dbReference>
<keyword evidence="15" id="KW-1185">Reference proteome</keyword>
<dbReference type="WBParaSite" id="SMUV_0000126501-mRNA-1">
    <property type="protein sequence ID" value="SMUV_0000126501-mRNA-1"/>
    <property type="gene ID" value="SMUV_0000126501"/>
</dbReference>
<dbReference type="InterPro" id="IPR028082">
    <property type="entry name" value="Peripla_BP_I"/>
</dbReference>
<feature type="domain" description="Guanylate cyclase" evidence="14">
    <location>
        <begin position="474"/>
        <end position="604"/>
    </location>
</feature>
<dbReference type="GO" id="GO:0035556">
    <property type="term" value="P:intracellular signal transduction"/>
    <property type="evidence" value="ECO:0007669"/>
    <property type="project" value="InterPro"/>
</dbReference>
<evidence type="ECO:0000256" key="6">
    <source>
        <dbReference type="ARBA" id="ARBA00022989"/>
    </source>
</evidence>
<evidence type="ECO:0000256" key="2">
    <source>
        <dbReference type="ARBA" id="ARBA00004167"/>
    </source>
</evidence>
<dbReference type="InterPro" id="IPR000719">
    <property type="entry name" value="Prot_kinase_dom"/>
</dbReference>
<evidence type="ECO:0000256" key="9">
    <source>
        <dbReference type="ARBA" id="ARBA00023239"/>
    </source>
</evidence>
<keyword evidence="8" id="KW-0325">Glycoprotein</keyword>
<keyword evidence="4 12" id="KW-0812">Transmembrane</keyword>
<sequence>YFYGSVYARNLFDTVLLYAYAVNKTIRELSLDAITNGTAVVKNAEGTFYVSTGQKIIQSVRKSYTNEAKSVWRNRDGVRPLSLPVCGYTGNLCHPPIWVEYQNLFITGIVIINLLVLAIVVVRKRQEKEMLNRKWRIDISDLQKFPDESIKNQISNISLRSKESHDTKMSGQQRFKSKNYVLFTYNEDIVVGRKYSSITMSERDRAELRMMVAIEAENINRFLGLAVDGISTYAIWKNCKRGSIRVRSINKFLLPDNHFFVLSLVEDIINGLCFIHKSSLGHHGHLTSKNCLLNASWQVVISEFGLKKYRLNCDYDKEDLLFTAPELLRTDPHKGNPDADIYSFAIIASEILTKKPAWNLEEKGQSDIELNTVFLHLVRDCWQEKASMRPDAETIKKLLSSMRRGKCKDLMEHVSLMMERQAAALEEEVQKRTNELVEEKKKSDEVLKRMLPPQVAECLKSGKAFEPDAYECATIFLSDVVSFTVLASKCTPLQVIDLLDKLYMTTDIVINKYDIFKVETIGDAYLCVSGVPERNGNQHVKEIADMALDIVKAIKEIRITHLPDERISLRIGIHSGPVVAGVVGAIMPRYCLFGDSMTVTEDLESSGKANCIHISSSTYNLLSQRNESYVMEKRGEILLKVCFKIVILIV</sequence>
<dbReference type="GO" id="GO:0005886">
    <property type="term" value="C:plasma membrane"/>
    <property type="evidence" value="ECO:0007669"/>
    <property type="project" value="TreeGrafter"/>
</dbReference>
<dbReference type="GO" id="GO:0004016">
    <property type="term" value="F:adenylate cyclase activity"/>
    <property type="evidence" value="ECO:0007669"/>
    <property type="project" value="TreeGrafter"/>
</dbReference>
<dbReference type="PROSITE" id="PS50125">
    <property type="entry name" value="GUANYLATE_CYCLASE_2"/>
    <property type="match status" value="1"/>
</dbReference>
<keyword evidence="10" id="KW-0141">cGMP biosynthesis</keyword>
<evidence type="ECO:0000256" key="12">
    <source>
        <dbReference type="SAM" id="Phobius"/>
    </source>
</evidence>
<keyword evidence="11" id="KW-0175">Coiled coil</keyword>
<dbReference type="SUPFAM" id="SSF55073">
    <property type="entry name" value="Nucleotide cyclase"/>
    <property type="match status" value="1"/>
</dbReference>
<dbReference type="Gene3D" id="3.30.70.1230">
    <property type="entry name" value="Nucleotide cyclase"/>
    <property type="match status" value="1"/>
</dbReference>
<comment type="catalytic activity">
    <reaction evidence="1">
        <text>GTP = 3',5'-cyclic GMP + diphosphate</text>
        <dbReference type="Rhea" id="RHEA:13665"/>
        <dbReference type="ChEBI" id="CHEBI:33019"/>
        <dbReference type="ChEBI" id="CHEBI:37565"/>
        <dbReference type="ChEBI" id="CHEBI:57746"/>
        <dbReference type="EC" id="4.6.1.2"/>
    </reaction>
</comment>
<dbReference type="FunFam" id="3.30.70.1230:FF:000030">
    <property type="entry name" value="Si:ch211-215j19.12"/>
    <property type="match status" value="1"/>
</dbReference>
<evidence type="ECO:0000256" key="1">
    <source>
        <dbReference type="ARBA" id="ARBA00001436"/>
    </source>
</evidence>
<comment type="subcellular location">
    <subcellularLocation>
        <location evidence="2">Membrane</location>
        <topology evidence="2">Single-pass membrane protein</topology>
    </subcellularLocation>
</comment>
<dbReference type="SMART" id="SM00044">
    <property type="entry name" value="CYCc"/>
    <property type="match status" value="1"/>
</dbReference>
<keyword evidence="9" id="KW-0456">Lyase</keyword>
<dbReference type="InterPro" id="IPR001054">
    <property type="entry name" value="A/G_cyclase"/>
</dbReference>
<dbReference type="STRING" id="451379.A0A0N5AAT9"/>
<keyword evidence="7 12" id="KW-0472">Membrane</keyword>
<dbReference type="InterPro" id="IPR001245">
    <property type="entry name" value="Ser-Thr/Tyr_kinase_cat_dom"/>
</dbReference>
<protein>
    <recommendedName>
        <fullName evidence="3">guanylate cyclase</fullName>
        <ecNumber evidence="3">4.6.1.2</ecNumber>
    </recommendedName>
</protein>
<dbReference type="PROSITE" id="PS50011">
    <property type="entry name" value="PROTEIN_KINASE_DOM"/>
    <property type="match status" value="1"/>
</dbReference>
<dbReference type="InterPro" id="IPR029787">
    <property type="entry name" value="Nucleotide_cyclase"/>
</dbReference>
<evidence type="ECO:0000313" key="15">
    <source>
        <dbReference type="Proteomes" id="UP000046393"/>
    </source>
</evidence>
<evidence type="ECO:0000259" key="13">
    <source>
        <dbReference type="PROSITE" id="PS50011"/>
    </source>
</evidence>
<feature type="transmembrane region" description="Helical" evidence="12">
    <location>
        <begin position="104"/>
        <end position="122"/>
    </location>
</feature>
<organism evidence="15 16">
    <name type="scientific">Syphacia muris</name>
    <dbReference type="NCBI Taxonomy" id="451379"/>
    <lineage>
        <taxon>Eukaryota</taxon>
        <taxon>Metazoa</taxon>
        <taxon>Ecdysozoa</taxon>
        <taxon>Nematoda</taxon>
        <taxon>Chromadorea</taxon>
        <taxon>Rhabditida</taxon>
        <taxon>Spirurina</taxon>
        <taxon>Oxyuridomorpha</taxon>
        <taxon>Oxyuroidea</taxon>
        <taxon>Oxyuridae</taxon>
        <taxon>Syphacia</taxon>
    </lineage>
</organism>